<proteinExistence type="predicted"/>
<accession>A0ABW4WQZ1</accession>
<organism evidence="1 2">
    <name type="scientific">Mesorhizobium calcicola</name>
    <dbReference type="NCBI Taxonomy" id="1300310"/>
    <lineage>
        <taxon>Bacteria</taxon>
        <taxon>Pseudomonadati</taxon>
        <taxon>Pseudomonadota</taxon>
        <taxon>Alphaproteobacteria</taxon>
        <taxon>Hyphomicrobiales</taxon>
        <taxon>Phyllobacteriaceae</taxon>
        <taxon>Mesorhizobium</taxon>
    </lineage>
</organism>
<comment type="caution">
    <text evidence="1">The sequence shown here is derived from an EMBL/GenBank/DDBJ whole genome shotgun (WGS) entry which is preliminary data.</text>
</comment>
<evidence type="ECO:0000313" key="1">
    <source>
        <dbReference type="EMBL" id="MFD2058373.1"/>
    </source>
</evidence>
<keyword evidence="2" id="KW-1185">Reference proteome</keyword>
<evidence type="ECO:0000313" key="2">
    <source>
        <dbReference type="Proteomes" id="UP001597349"/>
    </source>
</evidence>
<dbReference type="Proteomes" id="UP001597349">
    <property type="component" value="Unassembled WGS sequence"/>
</dbReference>
<name>A0ABW4WQZ1_9HYPH</name>
<gene>
    <name evidence="1" type="ORF">ACFSQT_36400</name>
</gene>
<dbReference type="RefSeq" id="WP_379026855.1">
    <property type="nucleotide sequence ID" value="NZ_JBHUGY010000074.1"/>
</dbReference>
<dbReference type="EMBL" id="JBHUGY010000074">
    <property type="protein sequence ID" value="MFD2058373.1"/>
    <property type="molecule type" value="Genomic_DNA"/>
</dbReference>
<protein>
    <submittedName>
        <fullName evidence="1">Uncharacterized protein</fullName>
    </submittedName>
</protein>
<reference evidence="2" key="1">
    <citation type="journal article" date="2019" name="Int. J. Syst. Evol. Microbiol.">
        <title>The Global Catalogue of Microorganisms (GCM) 10K type strain sequencing project: providing services to taxonomists for standard genome sequencing and annotation.</title>
        <authorList>
            <consortium name="The Broad Institute Genomics Platform"/>
            <consortium name="The Broad Institute Genome Sequencing Center for Infectious Disease"/>
            <person name="Wu L."/>
            <person name="Ma J."/>
        </authorList>
    </citation>
    <scope>NUCLEOTIDE SEQUENCE [LARGE SCALE GENOMIC DNA]</scope>
    <source>
        <strain evidence="2">CGMCC 1.16226</strain>
    </source>
</reference>
<sequence length="244" mass="25384">MPPSDFTILGQSLVNDNWDGSPVELAVRDSVAMPQTPNGSMILAFQNASELNNDGKLAMTSGSNPPQFLLARALALQPTILINNWQANNLTLTNVSVNAKTPIWIAAYGPGMGAAPTPLPTNGDAIPVAVDTTLKAVTLPQFMQLGFQTNSPGLCLFAFIGGPQDSKGNNAYAIALNSQYGDTGPGQPTAAPPGYYGTTGGNNYTFEFNWGTSVLFVAYFGSGSVLSGLPKVVTAAPTVTLQAL</sequence>